<sequence length="156" mass="17520">MMSDKDKKSKTGDTARKIWLAGIGAYGRAFSEVQEGLSKATKGSSKVFEELVQKGEQLETIVTHKSKETIEKMSDGLDLDERIARMRARLKRGGHDAHDNDDLEERLERLEAKLDEVLALLKPKKRAPRKRVTAKKPAQTKKATSRKKPAAKPVKK</sequence>
<feature type="region of interest" description="Disordered" evidence="1">
    <location>
        <begin position="121"/>
        <end position="156"/>
    </location>
</feature>
<feature type="compositionally biased region" description="Basic residues" evidence="1">
    <location>
        <begin position="122"/>
        <end position="134"/>
    </location>
</feature>
<accession>A0A7C5R531</accession>
<dbReference type="InterPro" id="IPR008769">
    <property type="entry name" value="PhaF_PhaI"/>
</dbReference>
<dbReference type="Proteomes" id="UP000885830">
    <property type="component" value="Unassembled WGS sequence"/>
</dbReference>
<reference evidence="2" key="1">
    <citation type="journal article" date="2020" name="mSystems">
        <title>Genome- and Community-Level Interaction Insights into Carbon Utilization and Element Cycling Functions of Hydrothermarchaeota in Hydrothermal Sediment.</title>
        <authorList>
            <person name="Zhou Z."/>
            <person name="Liu Y."/>
            <person name="Xu W."/>
            <person name="Pan J."/>
            <person name="Luo Z.H."/>
            <person name="Li M."/>
        </authorList>
    </citation>
    <scope>NUCLEOTIDE SEQUENCE [LARGE SCALE GENOMIC DNA]</scope>
    <source>
        <strain evidence="2">HyVt-485</strain>
    </source>
</reference>
<feature type="compositionally biased region" description="Basic residues" evidence="1">
    <location>
        <begin position="143"/>
        <end position="156"/>
    </location>
</feature>
<evidence type="ECO:0000313" key="2">
    <source>
        <dbReference type="EMBL" id="HHL43886.1"/>
    </source>
</evidence>
<name>A0A7C5R531_9PROT</name>
<dbReference type="EMBL" id="DRMJ01000510">
    <property type="protein sequence ID" value="HHL43886.1"/>
    <property type="molecule type" value="Genomic_DNA"/>
</dbReference>
<dbReference type="Pfam" id="PF05597">
    <property type="entry name" value="Phasin"/>
    <property type="match status" value="1"/>
</dbReference>
<comment type="caution">
    <text evidence="2">The sequence shown here is derived from an EMBL/GenBank/DDBJ whole genome shotgun (WGS) entry which is preliminary data.</text>
</comment>
<protein>
    <recommendedName>
        <fullName evidence="3">Poly(Hydroxyalcanoate) granule associated protein</fullName>
    </recommendedName>
</protein>
<dbReference type="AlphaFoldDB" id="A0A7C5R531"/>
<organism evidence="2">
    <name type="scientific">Hellea balneolensis</name>
    <dbReference type="NCBI Taxonomy" id="287478"/>
    <lineage>
        <taxon>Bacteria</taxon>
        <taxon>Pseudomonadati</taxon>
        <taxon>Pseudomonadota</taxon>
        <taxon>Alphaproteobacteria</taxon>
        <taxon>Maricaulales</taxon>
        <taxon>Robiginitomaculaceae</taxon>
        <taxon>Hellea</taxon>
    </lineage>
</organism>
<evidence type="ECO:0000256" key="1">
    <source>
        <dbReference type="SAM" id="MobiDB-lite"/>
    </source>
</evidence>
<gene>
    <name evidence="2" type="ORF">ENJ42_09720</name>
</gene>
<evidence type="ECO:0008006" key="3">
    <source>
        <dbReference type="Google" id="ProtNLM"/>
    </source>
</evidence>
<proteinExistence type="predicted"/>